<feature type="domain" description="Mce/MlaD" evidence="7">
    <location>
        <begin position="641"/>
        <end position="701"/>
    </location>
</feature>
<evidence type="ECO:0000256" key="3">
    <source>
        <dbReference type="ARBA" id="ARBA00022519"/>
    </source>
</evidence>
<evidence type="ECO:0000256" key="4">
    <source>
        <dbReference type="ARBA" id="ARBA00022692"/>
    </source>
</evidence>
<keyword evidence="2" id="KW-1003">Cell membrane</keyword>
<comment type="caution">
    <text evidence="8">The sequence shown here is derived from an EMBL/GenBank/DDBJ whole genome shotgun (WGS) entry which is preliminary data.</text>
</comment>
<feature type="domain" description="Mce/MlaD" evidence="7">
    <location>
        <begin position="49"/>
        <end position="140"/>
    </location>
</feature>
<reference evidence="8" key="1">
    <citation type="submission" date="2022-05" db="EMBL/GenBank/DDBJ databases">
        <authorList>
            <person name="Sun H.-N."/>
        </authorList>
    </citation>
    <scope>NUCLEOTIDE SEQUENCE</scope>
    <source>
        <strain evidence="8">HB14</strain>
    </source>
</reference>
<feature type="domain" description="Mce/MlaD" evidence="7">
    <location>
        <begin position="404"/>
        <end position="463"/>
    </location>
</feature>
<gene>
    <name evidence="8" type="ORF">M6D89_07210</name>
</gene>
<evidence type="ECO:0000256" key="2">
    <source>
        <dbReference type="ARBA" id="ARBA00022475"/>
    </source>
</evidence>
<dbReference type="InterPro" id="IPR051800">
    <property type="entry name" value="PqiA-PqiB_transport"/>
</dbReference>
<dbReference type="Pfam" id="PF02470">
    <property type="entry name" value="MlaD"/>
    <property type="match status" value="6"/>
</dbReference>
<evidence type="ECO:0000256" key="1">
    <source>
        <dbReference type="ARBA" id="ARBA00004533"/>
    </source>
</evidence>
<dbReference type="InterPro" id="IPR003399">
    <property type="entry name" value="Mce/MlaD"/>
</dbReference>
<keyword evidence="9" id="KW-1185">Reference proteome</keyword>
<evidence type="ECO:0000313" key="9">
    <source>
        <dbReference type="Proteomes" id="UP001139319"/>
    </source>
</evidence>
<protein>
    <submittedName>
        <fullName evidence="8">MlaD family protein</fullName>
    </submittedName>
</protein>
<feature type="domain" description="Mce/MlaD" evidence="7">
    <location>
        <begin position="166"/>
        <end position="225"/>
    </location>
</feature>
<sequence length="774" mass="84020">MSNDDSSFSKALPADSVDSKRGISAVWLLPLCAVLLGAWLTYKHFTEAGVSVVITFPTGQGLEAGQTEVRYKGIQIGTVRELNVQPDLQSVAAQITINKQAETALREDTQFWLVKPELSLGGVQGLDTLVSGNYIAVRPGQNPNTRYVFKALKEPPPPELNQGDLEIRLSAPNLGSLHAGSPIHYRKLKVGEIVDYALSDDNASVIFKAHIDAEYTHLLNTNSRFWNTSGVSISGDLNSINVDTDSLASIILGGLSFAEPEGSAPGEPVLDNQVFKIFPSYAEADTGIEIDIEFNTAESLKANHTEIKYKGLTVGKLKTLDMKDDFSAINATASINPMADVLLNDTTQFWLATPTISLSRISGLSTLLTGSHIDMEFSADSDTQVREFVALQEPPAPRKDKAGLYVELTSEALEGITRSSEIYYRNVSIGKVVDYRLNEDQSKVIMDVHIAPKFAPLITRDARFYQNSGIDISADLSGVNINTESLSSILRGGIGLYLPANAQNAPPADDQSRFALHPSLEQAQDKGPVVQVSFVDSDGLSAGAELRYLGVAIGEVEDIRLNHPEPGVTAFIRLLPEAQSLVVDGTEFWRVKPDISLKGINNLGTLVFGQYIAIEPGHGETMAYNFTGQETPPDDYLSENGLSLTLQAPSLASIKEGRSVFYREIPVGEVTGFELAGNAQHVNIYLHIYPNYAPLVRRNTVFWNATGIAFDFGWFSGANLRTGSVQSLLAGGIALATPNQPGERASDGEVFTLNDAPQDEWRQWQPDIPLRAAP</sequence>
<dbReference type="EMBL" id="JAMFTH010000001">
    <property type="protein sequence ID" value="MCP8899084.1"/>
    <property type="molecule type" value="Genomic_DNA"/>
</dbReference>
<evidence type="ECO:0000256" key="6">
    <source>
        <dbReference type="ARBA" id="ARBA00023136"/>
    </source>
</evidence>
<reference evidence="8" key="2">
    <citation type="submission" date="2023-01" db="EMBL/GenBank/DDBJ databases">
        <title>Gilvimarinus xylanilyticus HB14 isolated from Caulerpa lentillifera aquaculture base in Hainan, China.</title>
        <authorList>
            <person name="Zhang Y.-J."/>
        </authorList>
    </citation>
    <scope>NUCLEOTIDE SEQUENCE</scope>
    <source>
        <strain evidence="8">HB14</strain>
    </source>
</reference>
<feature type="domain" description="Mce/MlaD" evidence="7">
    <location>
        <begin position="527"/>
        <end position="617"/>
    </location>
</feature>
<keyword evidence="3" id="KW-0997">Cell inner membrane</keyword>
<name>A0A9X2KTB1_9GAMM</name>
<dbReference type="RefSeq" id="WP_253967343.1">
    <property type="nucleotide sequence ID" value="NZ_JAMFTH010000001.1"/>
</dbReference>
<dbReference type="PANTHER" id="PTHR30462">
    <property type="entry name" value="INTERMEMBRANE TRANSPORT PROTEIN PQIB-RELATED"/>
    <property type="match status" value="1"/>
</dbReference>
<accession>A0A9X2KTB1</accession>
<evidence type="ECO:0000259" key="7">
    <source>
        <dbReference type="Pfam" id="PF02470"/>
    </source>
</evidence>
<feature type="domain" description="Mce/MlaD" evidence="7">
    <location>
        <begin position="287"/>
        <end position="376"/>
    </location>
</feature>
<keyword evidence="6" id="KW-0472">Membrane</keyword>
<keyword evidence="4" id="KW-0812">Transmembrane</keyword>
<dbReference type="PANTHER" id="PTHR30462:SF0">
    <property type="entry name" value="INTERMEMBRANE TRANSPORT PROTEIN YEBT"/>
    <property type="match status" value="1"/>
</dbReference>
<dbReference type="Proteomes" id="UP001139319">
    <property type="component" value="Unassembled WGS sequence"/>
</dbReference>
<proteinExistence type="predicted"/>
<organism evidence="8 9">
    <name type="scientific">Gilvimarinus xylanilyticus</name>
    <dbReference type="NCBI Taxonomy" id="2944139"/>
    <lineage>
        <taxon>Bacteria</taxon>
        <taxon>Pseudomonadati</taxon>
        <taxon>Pseudomonadota</taxon>
        <taxon>Gammaproteobacteria</taxon>
        <taxon>Cellvibrionales</taxon>
        <taxon>Cellvibrionaceae</taxon>
        <taxon>Gilvimarinus</taxon>
    </lineage>
</organism>
<keyword evidence="5" id="KW-1133">Transmembrane helix</keyword>
<dbReference type="AlphaFoldDB" id="A0A9X2KTB1"/>
<evidence type="ECO:0000256" key="5">
    <source>
        <dbReference type="ARBA" id="ARBA00022989"/>
    </source>
</evidence>
<evidence type="ECO:0000313" key="8">
    <source>
        <dbReference type="EMBL" id="MCP8899084.1"/>
    </source>
</evidence>
<comment type="subcellular location">
    <subcellularLocation>
        <location evidence="1">Cell inner membrane</location>
    </subcellularLocation>
</comment>
<dbReference type="GO" id="GO:0005886">
    <property type="term" value="C:plasma membrane"/>
    <property type="evidence" value="ECO:0007669"/>
    <property type="project" value="UniProtKB-SubCell"/>
</dbReference>